<sequence length="80" mass="9071">MISHGNLIYDEKTITEVLYYLSEHELDKSVKYLFTAGRLIRGVAVRVVTIEEPHTVQPVGLIGEVWIQGPTVAQGYWGRE</sequence>
<dbReference type="SUPFAM" id="SSF56801">
    <property type="entry name" value="Acetyl-CoA synthetase-like"/>
    <property type="match status" value="1"/>
</dbReference>
<dbReference type="EMBL" id="SNRW01022819">
    <property type="protein sequence ID" value="KAA6363513.1"/>
    <property type="molecule type" value="Genomic_DNA"/>
</dbReference>
<protein>
    <recommendedName>
        <fullName evidence="1">AMP-dependent synthetase/ligase domain-containing protein</fullName>
    </recommendedName>
</protein>
<feature type="domain" description="AMP-dependent synthetase/ligase" evidence="1">
    <location>
        <begin position="15"/>
        <end position="77"/>
    </location>
</feature>
<dbReference type="Proteomes" id="UP000324800">
    <property type="component" value="Unassembled WGS sequence"/>
</dbReference>
<name>A0A5J4TZT2_9EUKA</name>
<dbReference type="InterPro" id="IPR000873">
    <property type="entry name" value="AMP-dep_synth/lig_dom"/>
</dbReference>
<dbReference type="OrthoDB" id="10253869at2759"/>
<proteinExistence type="predicted"/>
<dbReference type="Pfam" id="PF00501">
    <property type="entry name" value="AMP-binding"/>
    <property type="match status" value="1"/>
</dbReference>
<gene>
    <name evidence="2" type="ORF">EZS28_040960</name>
</gene>
<comment type="caution">
    <text evidence="2">The sequence shown here is derived from an EMBL/GenBank/DDBJ whole genome shotgun (WGS) entry which is preliminary data.</text>
</comment>
<evidence type="ECO:0000313" key="2">
    <source>
        <dbReference type="EMBL" id="KAA6363513.1"/>
    </source>
</evidence>
<accession>A0A5J4TZT2</accession>
<organism evidence="2 3">
    <name type="scientific">Streblomastix strix</name>
    <dbReference type="NCBI Taxonomy" id="222440"/>
    <lineage>
        <taxon>Eukaryota</taxon>
        <taxon>Metamonada</taxon>
        <taxon>Preaxostyla</taxon>
        <taxon>Oxymonadida</taxon>
        <taxon>Streblomastigidae</taxon>
        <taxon>Streblomastix</taxon>
    </lineage>
</organism>
<feature type="non-terminal residue" evidence="2">
    <location>
        <position position="80"/>
    </location>
</feature>
<dbReference type="AlphaFoldDB" id="A0A5J4TZT2"/>
<reference evidence="2 3" key="1">
    <citation type="submission" date="2019-03" db="EMBL/GenBank/DDBJ databases">
        <title>Single cell metagenomics reveals metabolic interactions within the superorganism composed of flagellate Streblomastix strix and complex community of Bacteroidetes bacteria on its surface.</title>
        <authorList>
            <person name="Treitli S.C."/>
            <person name="Kolisko M."/>
            <person name="Husnik F."/>
            <person name="Keeling P."/>
            <person name="Hampl V."/>
        </authorList>
    </citation>
    <scope>NUCLEOTIDE SEQUENCE [LARGE SCALE GENOMIC DNA]</scope>
    <source>
        <strain evidence="2">ST1C</strain>
    </source>
</reference>
<evidence type="ECO:0000259" key="1">
    <source>
        <dbReference type="Pfam" id="PF00501"/>
    </source>
</evidence>
<evidence type="ECO:0000313" key="3">
    <source>
        <dbReference type="Proteomes" id="UP000324800"/>
    </source>
</evidence>
<dbReference type="Gene3D" id="3.40.50.12780">
    <property type="entry name" value="N-terminal domain of ligase-like"/>
    <property type="match status" value="1"/>
</dbReference>
<dbReference type="InterPro" id="IPR042099">
    <property type="entry name" value="ANL_N_sf"/>
</dbReference>